<dbReference type="PANTHER" id="PTHR41386">
    <property type="entry name" value="INTEGRAL MEMBRANE PROTEIN-RELATED"/>
    <property type="match status" value="1"/>
</dbReference>
<feature type="transmembrane region" description="Helical" evidence="1">
    <location>
        <begin position="68"/>
        <end position="92"/>
    </location>
</feature>
<comment type="caution">
    <text evidence="2">The sequence shown here is derived from an EMBL/GenBank/DDBJ whole genome shotgun (WGS) entry which is preliminary data.</text>
</comment>
<keyword evidence="1" id="KW-1133">Transmembrane helix</keyword>
<dbReference type="PANTHER" id="PTHR41386:SF1">
    <property type="entry name" value="MEMBRANE PROTEIN"/>
    <property type="match status" value="1"/>
</dbReference>
<feature type="transmembrane region" description="Helical" evidence="1">
    <location>
        <begin position="98"/>
        <end position="117"/>
    </location>
</feature>
<accession>A0A419SYY7</accession>
<reference evidence="2 3" key="1">
    <citation type="submission" date="2016-08" db="EMBL/GenBank/DDBJ databases">
        <title>A new outlook on sporulation: Clostridium algidixylanolyticum.</title>
        <authorList>
            <person name="Poppleton D.I."/>
            <person name="Gribaldo S."/>
        </authorList>
    </citation>
    <scope>NUCLEOTIDE SEQUENCE [LARGE SCALE GENOMIC DNA]</scope>
    <source>
        <strain evidence="2 3">SPL73</strain>
    </source>
</reference>
<name>A0A419SYY7_9FIRM</name>
<keyword evidence="3" id="KW-1185">Reference proteome</keyword>
<dbReference type="Pfam" id="PF06210">
    <property type="entry name" value="DUF1003"/>
    <property type="match status" value="1"/>
</dbReference>
<dbReference type="AlphaFoldDB" id="A0A419SYY7"/>
<evidence type="ECO:0000313" key="2">
    <source>
        <dbReference type="EMBL" id="RKD30425.1"/>
    </source>
</evidence>
<protein>
    <recommendedName>
        <fullName evidence="4">Cyclic nucleotide-binding protein</fullName>
    </recommendedName>
</protein>
<organism evidence="2 3">
    <name type="scientific">Lacrimispora algidixylanolytica</name>
    <dbReference type="NCBI Taxonomy" id="94868"/>
    <lineage>
        <taxon>Bacteria</taxon>
        <taxon>Bacillati</taxon>
        <taxon>Bacillota</taxon>
        <taxon>Clostridia</taxon>
        <taxon>Lachnospirales</taxon>
        <taxon>Lachnospiraceae</taxon>
        <taxon>Lacrimispora</taxon>
    </lineage>
</organism>
<dbReference type="EMBL" id="MCIA01000031">
    <property type="protein sequence ID" value="RKD30425.1"/>
    <property type="molecule type" value="Genomic_DNA"/>
</dbReference>
<gene>
    <name evidence="2" type="ORF">BET01_07525</name>
</gene>
<keyword evidence="1" id="KW-0472">Membrane</keyword>
<evidence type="ECO:0000256" key="1">
    <source>
        <dbReference type="SAM" id="Phobius"/>
    </source>
</evidence>
<sequence length="172" mass="19780">MSNRLSNEEIVRQILCKDMENISEEEDIIHLLLNQQVAENLNNSHQDTATKGDRIADRLASVAGSWRFILGFGAVLMLWILINTVVITVHAFDPYPFILLNLILSCVAALQAPVIMMSQNRQEKKDRLRAENDYRVNLKSELIVEDLHAKLDRLVERQEQIYARLEALEVNK</sequence>
<keyword evidence="1" id="KW-0812">Transmembrane</keyword>
<evidence type="ECO:0000313" key="3">
    <source>
        <dbReference type="Proteomes" id="UP000284277"/>
    </source>
</evidence>
<dbReference type="RefSeq" id="WP_120198015.1">
    <property type="nucleotide sequence ID" value="NZ_MCIA01000031.1"/>
</dbReference>
<evidence type="ECO:0008006" key="4">
    <source>
        <dbReference type="Google" id="ProtNLM"/>
    </source>
</evidence>
<dbReference type="OrthoDB" id="9795736at2"/>
<proteinExistence type="predicted"/>
<dbReference type="InterPro" id="IPR010406">
    <property type="entry name" value="DUF1003"/>
</dbReference>
<dbReference type="Proteomes" id="UP000284277">
    <property type="component" value="Unassembled WGS sequence"/>
</dbReference>